<dbReference type="PANTHER" id="PTHR38394">
    <property type="entry name" value="NEUROFILAMENT LIGHT PROTEIN"/>
    <property type="match status" value="1"/>
</dbReference>
<dbReference type="PANTHER" id="PTHR38394:SF1">
    <property type="entry name" value="NEUROFILAMENT LIGHT PROTEIN"/>
    <property type="match status" value="1"/>
</dbReference>
<keyword evidence="4" id="KW-1185">Reference proteome</keyword>
<dbReference type="AlphaFoldDB" id="A0A9Q0HCK5"/>
<organism evidence="3 4">
    <name type="scientific">Protea cynaroides</name>
    <dbReference type="NCBI Taxonomy" id="273540"/>
    <lineage>
        <taxon>Eukaryota</taxon>
        <taxon>Viridiplantae</taxon>
        <taxon>Streptophyta</taxon>
        <taxon>Embryophyta</taxon>
        <taxon>Tracheophyta</taxon>
        <taxon>Spermatophyta</taxon>
        <taxon>Magnoliopsida</taxon>
        <taxon>Proteales</taxon>
        <taxon>Proteaceae</taxon>
        <taxon>Protea</taxon>
    </lineage>
</organism>
<gene>
    <name evidence="3" type="ORF">NE237_023238</name>
</gene>
<accession>A0A9Q0HCK5</accession>
<evidence type="ECO:0000313" key="3">
    <source>
        <dbReference type="EMBL" id="KAJ4963299.1"/>
    </source>
</evidence>
<feature type="coiled-coil region" evidence="1">
    <location>
        <begin position="410"/>
        <end position="483"/>
    </location>
</feature>
<dbReference type="EMBL" id="JAMYWD010000008">
    <property type="protein sequence ID" value="KAJ4963299.1"/>
    <property type="molecule type" value="Genomic_DNA"/>
</dbReference>
<dbReference type="OrthoDB" id="1301563at2759"/>
<comment type="caution">
    <text evidence="3">The sequence shown here is derived from an EMBL/GenBank/DDBJ whole genome shotgun (WGS) entry which is preliminary data.</text>
</comment>
<evidence type="ECO:0008006" key="5">
    <source>
        <dbReference type="Google" id="ProtNLM"/>
    </source>
</evidence>
<sequence>MSGSMAVADQEDDMGSLFEGMVLFNPSQISEDDDVDGDDRDKKSLPPVSSPSTSPTTASSSLSRPLDENLFSDLTLVTPYESLVSQPHSDSCPTTTAAASETTIPAIYRQFSRRKKKGGIRIGYGRDVSLADRQFSVPLSDSNFKADKISIPSTEINSSPSRSTVEINVSDGVSFRDTSVSSESEEPSDLYCDANSHSDDPVACGSADSRPPTAVVLSAAILDPDSTEGTLSSIVNGVLRDEDLVPPGVVDGLFPLSLGHSAEEKLEQIRARISEKLEHVLDSAVSISSTRKEFSRRRREAVDRVNLASIKHRELERELEEVCEAEDFERAERVSESLAAAETEKEGLINLLKGAELDCNYIESKMQEVLELQIAAEEESVSLLEQFAKDTATNADSVSKKVESLSSKEMDEWISSMEALEEEKMELEIESLLLNDARSGFNDSIEELIKDDRRQKELLCEKQRKLTEELEELLTLVRNKEAEIAQNGSNIHAFEKRIADAVSGFHDIQLGIDMKYDNLKSALSRIESSTGALTIKKKEIDDFLSQEEERVARLRELAILSANEAKACQKIAGLRKNLVLSILKLREDKVRLAKTEERILEDVQLHRQEVSAARAYLQELSSRKSSIQQEVSSSKQRIFFTEKRGPELQAEKKVAAAARNFKEAGRIAAEAKALTVEKESIQIKLEKAILELGEVEEGIELTANRMEETERLIISKEKEAAMARCERLRLVAAAAMAERSAALELGDLQEAEVFLTEVEAAETEAKKLQQDYNFKEDDFGSLPKHFISMELITSLGGEQLAEMAKSFPLLST</sequence>
<protein>
    <recommendedName>
        <fullName evidence="5">UVR domain-containing protein</fullName>
    </recommendedName>
</protein>
<proteinExistence type="predicted"/>
<dbReference type="Proteomes" id="UP001141806">
    <property type="component" value="Unassembled WGS sequence"/>
</dbReference>
<evidence type="ECO:0000256" key="1">
    <source>
        <dbReference type="SAM" id="Coils"/>
    </source>
</evidence>
<feature type="coiled-coil region" evidence="1">
    <location>
        <begin position="298"/>
        <end position="358"/>
    </location>
</feature>
<feature type="region of interest" description="Disordered" evidence="2">
    <location>
        <begin position="1"/>
        <end position="65"/>
    </location>
</feature>
<evidence type="ECO:0000313" key="4">
    <source>
        <dbReference type="Proteomes" id="UP001141806"/>
    </source>
</evidence>
<name>A0A9Q0HCK5_9MAGN</name>
<feature type="compositionally biased region" description="Low complexity" evidence="2">
    <location>
        <begin position="45"/>
        <end position="64"/>
    </location>
</feature>
<keyword evidence="1" id="KW-0175">Coiled coil</keyword>
<feature type="coiled-coil region" evidence="1">
    <location>
        <begin position="671"/>
        <end position="726"/>
    </location>
</feature>
<reference evidence="3" key="1">
    <citation type="journal article" date="2023" name="Plant J.">
        <title>The genome of the king protea, Protea cynaroides.</title>
        <authorList>
            <person name="Chang J."/>
            <person name="Duong T.A."/>
            <person name="Schoeman C."/>
            <person name="Ma X."/>
            <person name="Roodt D."/>
            <person name="Barker N."/>
            <person name="Li Z."/>
            <person name="Van de Peer Y."/>
            <person name="Mizrachi E."/>
        </authorList>
    </citation>
    <scope>NUCLEOTIDE SEQUENCE</scope>
    <source>
        <tissue evidence="3">Young leaves</tissue>
    </source>
</reference>
<evidence type="ECO:0000256" key="2">
    <source>
        <dbReference type="SAM" id="MobiDB-lite"/>
    </source>
</evidence>
<feature type="coiled-coil region" evidence="1">
    <location>
        <begin position="751"/>
        <end position="778"/>
    </location>
</feature>